<dbReference type="GO" id="GO:0004622">
    <property type="term" value="F:phosphatidylcholine lysophospholipase activity"/>
    <property type="evidence" value="ECO:0007669"/>
    <property type="project" value="TreeGrafter"/>
</dbReference>
<evidence type="ECO:0000259" key="2">
    <source>
        <dbReference type="Pfam" id="PF13472"/>
    </source>
</evidence>
<dbReference type="InterPro" id="IPR051532">
    <property type="entry name" value="Ester_Hydrolysis_Enzymes"/>
</dbReference>
<reference evidence="3 4" key="1">
    <citation type="submission" date="2019-11" db="EMBL/GenBank/DDBJ databases">
        <authorList>
            <person name="Jiang L.-Q."/>
        </authorList>
    </citation>
    <scope>NUCLEOTIDE SEQUENCE [LARGE SCALE GENOMIC DNA]</scope>
    <source>
        <strain evidence="3 4">YIM 132087</strain>
    </source>
</reference>
<dbReference type="Gene3D" id="3.40.50.1110">
    <property type="entry name" value="SGNH hydrolase"/>
    <property type="match status" value="1"/>
</dbReference>
<dbReference type="SUPFAM" id="SSF52266">
    <property type="entry name" value="SGNH hydrolase"/>
    <property type="match status" value="1"/>
</dbReference>
<dbReference type="PANTHER" id="PTHR30383">
    <property type="entry name" value="THIOESTERASE 1/PROTEASE 1/LYSOPHOSPHOLIPASE L1"/>
    <property type="match status" value="1"/>
</dbReference>
<sequence length="370" mass="38324">MMVSGAPARHARTPGSGQHPGPLTWSDPRRTTKDMSATPGHRPETSRRPGGRRRSCIRSAVIVPLLLALSLVTACSSSPDGSGVVVTTSASSTPGSSTTGSGTGTSAATAYRYISIGDSYAAGYQPDGFPTDEGFAQQLVADLAGSGNPLELENFGCPGATSAAVVEDVGCETQDSAPGSIAHPDTTQLAAAEQALRSAPDSVRLVTIIVGGNDIRPCFDDVDPLPCAEDAVATVKKNLTTIVSTVRSIVPYAQIVGLSYPDIYLGLTLTGNADDKARAEASLKVFKDLLNPVLDEVYTASGAFFIDATADSGAYGSMSETTELAGTTLPLPVATVCAYTHFCESQDLHPNSAGYEWYANKILAAVGWTK</sequence>
<feature type="region of interest" description="Disordered" evidence="1">
    <location>
        <begin position="76"/>
        <end position="104"/>
    </location>
</feature>
<dbReference type="InterPro" id="IPR036514">
    <property type="entry name" value="SGNH_hydro_sf"/>
</dbReference>
<dbReference type="AlphaFoldDB" id="A0A7K1FRE2"/>
<protein>
    <recommendedName>
        <fullName evidence="2">SGNH hydrolase-type esterase domain-containing protein</fullName>
    </recommendedName>
</protein>
<dbReference type="InterPro" id="IPR013830">
    <property type="entry name" value="SGNH_hydro"/>
</dbReference>
<feature type="region of interest" description="Disordered" evidence="1">
    <location>
        <begin position="1"/>
        <end position="53"/>
    </location>
</feature>
<evidence type="ECO:0000313" key="4">
    <source>
        <dbReference type="Proteomes" id="UP000460221"/>
    </source>
</evidence>
<feature type="domain" description="SGNH hydrolase-type esterase" evidence="2">
    <location>
        <begin position="116"/>
        <end position="356"/>
    </location>
</feature>
<feature type="compositionally biased region" description="Low complexity" evidence="1">
    <location>
        <begin position="81"/>
        <end position="104"/>
    </location>
</feature>
<dbReference type="EMBL" id="WLYK01000006">
    <property type="protein sequence ID" value="MTD15374.1"/>
    <property type="molecule type" value="Genomic_DNA"/>
</dbReference>
<dbReference type="Pfam" id="PF13472">
    <property type="entry name" value="Lipase_GDSL_2"/>
    <property type="match status" value="1"/>
</dbReference>
<accession>A0A7K1FRE2</accession>
<dbReference type="PANTHER" id="PTHR30383:SF5">
    <property type="entry name" value="SGNH HYDROLASE-TYPE ESTERASE DOMAIN-CONTAINING PROTEIN"/>
    <property type="match status" value="1"/>
</dbReference>
<organism evidence="3 4">
    <name type="scientific">Nakamurella alba</name>
    <dbReference type="NCBI Taxonomy" id="2665158"/>
    <lineage>
        <taxon>Bacteria</taxon>
        <taxon>Bacillati</taxon>
        <taxon>Actinomycetota</taxon>
        <taxon>Actinomycetes</taxon>
        <taxon>Nakamurellales</taxon>
        <taxon>Nakamurellaceae</taxon>
        <taxon>Nakamurella</taxon>
    </lineage>
</organism>
<comment type="caution">
    <text evidence="3">The sequence shown here is derived from an EMBL/GenBank/DDBJ whole genome shotgun (WGS) entry which is preliminary data.</text>
</comment>
<name>A0A7K1FRE2_9ACTN</name>
<dbReference type="Proteomes" id="UP000460221">
    <property type="component" value="Unassembled WGS sequence"/>
</dbReference>
<keyword evidence="4" id="KW-1185">Reference proteome</keyword>
<gene>
    <name evidence="3" type="ORF">GIS00_15660</name>
</gene>
<evidence type="ECO:0000313" key="3">
    <source>
        <dbReference type="EMBL" id="MTD15374.1"/>
    </source>
</evidence>
<proteinExistence type="predicted"/>
<dbReference type="CDD" id="cd00229">
    <property type="entry name" value="SGNH_hydrolase"/>
    <property type="match status" value="1"/>
</dbReference>
<evidence type="ECO:0000256" key="1">
    <source>
        <dbReference type="SAM" id="MobiDB-lite"/>
    </source>
</evidence>